<evidence type="ECO:0000256" key="3">
    <source>
        <dbReference type="ARBA" id="ARBA00025745"/>
    </source>
</evidence>
<dbReference type="GO" id="GO:0005829">
    <property type="term" value="C:cytosol"/>
    <property type="evidence" value="ECO:0007669"/>
    <property type="project" value="TreeGrafter"/>
</dbReference>
<dbReference type="InterPro" id="IPR038389">
    <property type="entry name" value="PSMG2_sf"/>
</dbReference>
<evidence type="ECO:0000256" key="1">
    <source>
        <dbReference type="ARBA" id="ARBA00019186"/>
    </source>
</evidence>
<proteinExistence type="inferred from homology"/>
<dbReference type="OrthoDB" id="498252at2759"/>
<keyword evidence="6" id="KW-1185">Reference proteome</keyword>
<dbReference type="eggNOG" id="KOG3112">
    <property type="taxonomic scope" value="Eukaryota"/>
</dbReference>
<reference evidence="5 6" key="1">
    <citation type="submission" date="2011-10" db="EMBL/GenBank/DDBJ databases">
        <authorList>
            <person name="Genoscope - CEA"/>
        </authorList>
    </citation>
    <scope>NUCLEOTIDE SEQUENCE [LARGE SCALE GENOMIC DNA]</scope>
    <source>
        <strain evidence="5 6">RCC 1105</strain>
    </source>
</reference>
<gene>
    <name evidence="5" type="ORF">Bathy05g05200</name>
</gene>
<dbReference type="GO" id="GO:0000502">
    <property type="term" value="C:proteasome complex"/>
    <property type="evidence" value="ECO:0007669"/>
    <property type="project" value="UniProtKB-KW"/>
</dbReference>
<organism evidence="5 6">
    <name type="scientific">Bathycoccus prasinos</name>
    <dbReference type="NCBI Taxonomy" id="41875"/>
    <lineage>
        <taxon>Eukaryota</taxon>
        <taxon>Viridiplantae</taxon>
        <taxon>Chlorophyta</taxon>
        <taxon>Mamiellophyceae</taxon>
        <taxon>Mamiellales</taxon>
        <taxon>Bathycoccaceae</taxon>
        <taxon>Bathycoccus</taxon>
    </lineage>
</organism>
<dbReference type="RefSeq" id="XP_007513059.1">
    <property type="nucleotide sequence ID" value="XM_007512997.1"/>
</dbReference>
<evidence type="ECO:0000256" key="4">
    <source>
        <dbReference type="PIRNR" id="PIRNR010044"/>
    </source>
</evidence>
<evidence type="ECO:0000313" key="6">
    <source>
        <dbReference type="Proteomes" id="UP000198341"/>
    </source>
</evidence>
<evidence type="ECO:0000313" key="5">
    <source>
        <dbReference type="EMBL" id="CCO16617.1"/>
    </source>
</evidence>
<evidence type="ECO:0000256" key="2">
    <source>
        <dbReference type="ARBA" id="ARBA00023186"/>
    </source>
</evidence>
<dbReference type="AlphaFoldDB" id="K8EER9"/>
<comment type="subunit">
    <text evidence="4">Forms a heterodimer with PSMG1.</text>
</comment>
<dbReference type="Proteomes" id="UP000198341">
    <property type="component" value="Chromosome 5"/>
</dbReference>
<keyword evidence="5" id="KW-0647">Proteasome</keyword>
<dbReference type="PANTHER" id="PTHR12970">
    <property type="entry name" value="PROTEASOME ASSEMBLY CHAPERONE 2"/>
    <property type="match status" value="1"/>
</dbReference>
<dbReference type="InterPro" id="IPR016562">
    <property type="entry name" value="Proteasome_assmbl_chp_2_euk"/>
</dbReference>
<dbReference type="GO" id="GO:0005634">
    <property type="term" value="C:nucleus"/>
    <property type="evidence" value="ECO:0007669"/>
    <property type="project" value="TreeGrafter"/>
</dbReference>
<dbReference type="STRING" id="41875.K8EER9"/>
<dbReference type="InterPro" id="IPR019151">
    <property type="entry name" value="Proteasome_assmbl_chaperone_2"/>
</dbReference>
<comment type="function">
    <text evidence="4">Chaperone protein which promotes assembly of the 20S proteasome as part of a heterodimer with PSMG1.</text>
</comment>
<dbReference type="GeneID" id="19016023"/>
<dbReference type="PIRSF" id="PIRSF010044">
    <property type="entry name" value="UCP010044"/>
    <property type="match status" value="1"/>
</dbReference>
<comment type="similarity">
    <text evidence="3 4">Belongs to the PSMG2 family.</text>
</comment>
<dbReference type="Gene3D" id="3.40.50.10900">
    <property type="entry name" value="PAC-like subunit"/>
    <property type="match status" value="2"/>
</dbReference>
<dbReference type="PANTHER" id="PTHR12970:SF1">
    <property type="entry name" value="PROTEASOME ASSEMBLY CHAPERONE 2"/>
    <property type="match status" value="1"/>
</dbReference>
<dbReference type="Pfam" id="PF09754">
    <property type="entry name" value="PAC2"/>
    <property type="match status" value="1"/>
</dbReference>
<dbReference type="KEGG" id="bpg:Bathy05g05200"/>
<protein>
    <recommendedName>
        <fullName evidence="1 4">Proteasome assembly chaperone 2</fullName>
    </recommendedName>
</protein>
<name>K8EER9_9CHLO</name>
<dbReference type="EMBL" id="FO082274">
    <property type="protein sequence ID" value="CCO16617.1"/>
    <property type="molecule type" value="Genomic_DNA"/>
</dbReference>
<dbReference type="GO" id="GO:0043248">
    <property type="term" value="P:proteasome assembly"/>
    <property type="evidence" value="ECO:0007669"/>
    <property type="project" value="TreeGrafter"/>
</dbReference>
<accession>K8EER9</accession>
<keyword evidence="2 4" id="KW-0143">Chaperone</keyword>
<sequence>MEFSSATSSSTVSFENATVIFPCVTHGNVGQLAADLLIFNLKLKSIGVLYHPDVLPVCGADPFSENNEGTPASSLEIYANEDVSLVVVQQRGEVIKGCQRKFAREVTSWLKIKRFKKVLLLASLPSTVGEKDSQIGGTIWRTIQTPNVVTESYPKAQGERESSSIGDSVDGKAPIRPLEFEQIPEDLKNRRIPPWTFVYECIKQTLTTQFLVALCSEGDNSVDADRMASRALEMIDNVGLFNTADLLLPTNELRWATPPSWKRVYGSLIKRSVFA</sequence>